<dbReference type="EMBL" id="CP050468">
    <property type="protein sequence ID" value="UTZ28437.1"/>
    <property type="molecule type" value="Genomic_DNA"/>
</dbReference>
<gene>
    <name evidence="1" type="ORF">HB761_17245</name>
</gene>
<dbReference type="AlphaFoldDB" id="A0AAE9N2X2"/>
<evidence type="ECO:0000313" key="2">
    <source>
        <dbReference type="Proteomes" id="UP001058687"/>
    </source>
</evidence>
<protein>
    <submittedName>
        <fullName evidence="1">Uncharacterized protein</fullName>
    </submittedName>
</protein>
<reference evidence="1" key="1">
    <citation type="submission" date="2020-03" db="EMBL/GenBank/DDBJ databases">
        <title>Five strains of Vibrio campbellii isolated from Mariana Trench.</title>
        <authorList>
            <person name="Liang J."/>
            <person name="Zhang X.-H."/>
        </authorList>
    </citation>
    <scope>NUCLEOTIDE SEQUENCE</scope>
    <source>
        <strain evidence="1">LJC014</strain>
    </source>
</reference>
<sequence>MSIRKGWFQNIKRGEEHYQYGKHHPTYYNILGQKFGKLTVIKQDPGKGVECRCECGNTHIERYTVDLRRGCRKSCGKCNNLSSPNFKFDEDALILKWAGIKSTQEIAKLVEQLGYRKASISTIKNRVRTLNRHRDKSNKISLRRKGELYPHAKCSDHDVELCRCLYDEGLTPSQIAEKMDMNRSHVSSIVYYHSRTEPALSWSFR</sequence>
<name>A0AAE9N2X2_9VIBR</name>
<dbReference type="RefSeq" id="WP_255943432.1">
    <property type="nucleotide sequence ID" value="NZ_CP050468.1"/>
</dbReference>
<proteinExistence type="predicted"/>
<evidence type="ECO:0000313" key="1">
    <source>
        <dbReference type="EMBL" id="UTZ28437.1"/>
    </source>
</evidence>
<organism evidence="1 2">
    <name type="scientific">Vibrio campbellii</name>
    <dbReference type="NCBI Taxonomy" id="680"/>
    <lineage>
        <taxon>Bacteria</taxon>
        <taxon>Pseudomonadati</taxon>
        <taxon>Pseudomonadota</taxon>
        <taxon>Gammaproteobacteria</taxon>
        <taxon>Vibrionales</taxon>
        <taxon>Vibrionaceae</taxon>
        <taxon>Vibrio</taxon>
    </lineage>
</organism>
<accession>A0AAE9N2X2</accession>
<dbReference type="Proteomes" id="UP001058687">
    <property type="component" value="Chromosome 2"/>
</dbReference>